<dbReference type="SUPFAM" id="SSF51905">
    <property type="entry name" value="FAD/NAD(P)-binding domain"/>
    <property type="match status" value="2"/>
</dbReference>
<proteinExistence type="predicted"/>
<dbReference type="InterPro" id="IPR038732">
    <property type="entry name" value="HpyO/CreE_NAD-binding"/>
</dbReference>
<feature type="domain" description="FAD-dependent urate hydroxylase HpyO/Asp monooxygenase CreE-like FAD/NAD(P)-binding" evidence="2">
    <location>
        <begin position="9"/>
        <end position="158"/>
    </location>
</feature>
<sequence length="460" mass="50381">MPQRRTITIIGAGFSGSMLAVQLAHASGNYPYDVHLVDPRPAPGQGLAYSAPRLEYLLNVRAGRISAFPDKPRHFVEWLREKGLPADEAEFCPRQTYGQYIQECVGQILGHAENGMQIQWHSQAAVAATIHKTDNTALVELTDGHVLRSDRVVLALGNFPPLGLAGAGLGGNFPPNYHPNPWTPGALAGIAPHDSVLLIGTGLTSVDVLMALHADGHQGPIMAVSRHGWWPTVHGPAQHAQYPSFYASDLAHLTNVGDVVRVVRQHIRAAQAAGYDWRDVLDSLRPDLGRIWSGWPLLEQERFLRHVASMWSVVRHRSPEQNVAVLEQLRSRGQLQTHLGRVRQIAPQGADLGVEVTHGSHRTHLAARHVIACTGPLLDYSRVQDPLVKSLREARYLLPDPLRLGIQTDEHGALLNADGLASSLFFTLGPSRRPAYFESTAVPELREQAAALAQHILSQL</sequence>
<dbReference type="PANTHER" id="PTHR40254:SF1">
    <property type="entry name" value="BLR0577 PROTEIN"/>
    <property type="match status" value="1"/>
</dbReference>
<organism evidence="3 4">
    <name type="scientific">Hymenobacter qilianensis</name>
    <dbReference type="NCBI Taxonomy" id="1385715"/>
    <lineage>
        <taxon>Bacteria</taxon>
        <taxon>Pseudomonadati</taxon>
        <taxon>Bacteroidota</taxon>
        <taxon>Cytophagia</taxon>
        <taxon>Cytophagales</taxon>
        <taxon>Hymenobacteraceae</taxon>
        <taxon>Hymenobacter</taxon>
    </lineage>
</organism>
<dbReference type="EMBL" id="CP060784">
    <property type="protein sequence ID" value="QNP51009.1"/>
    <property type="molecule type" value="Genomic_DNA"/>
</dbReference>
<dbReference type="Pfam" id="PF13454">
    <property type="entry name" value="NAD_binding_9"/>
    <property type="match status" value="1"/>
</dbReference>
<feature type="chain" id="PRO_5029017566" evidence="1">
    <location>
        <begin position="27"/>
        <end position="460"/>
    </location>
</feature>
<dbReference type="Gene3D" id="3.50.50.60">
    <property type="entry name" value="FAD/NAD(P)-binding domain"/>
    <property type="match status" value="1"/>
</dbReference>
<accession>A0A7H0GRU3</accession>
<keyword evidence="1" id="KW-0732">Signal</keyword>
<dbReference type="PANTHER" id="PTHR40254">
    <property type="entry name" value="BLR0577 PROTEIN"/>
    <property type="match status" value="1"/>
</dbReference>
<dbReference type="RefSeq" id="WP_187731311.1">
    <property type="nucleotide sequence ID" value="NZ_BMFN01000001.1"/>
</dbReference>
<reference evidence="3 4" key="1">
    <citation type="submission" date="2020-08" db="EMBL/GenBank/DDBJ databases">
        <title>Genome sequence of Hymenobacter qilianensis JCM 19763T.</title>
        <authorList>
            <person name="Hyun D.-W."/>
            <person name="Bae J.-W."/>
        </authorList>
    </citation>
    <scope>NUCLEOTIDE SEQUENCE [LARGE SCALE GENOMIC DNA]</scope>
    <source>
        <strain evidence="3 4">JCM 19763</strain>
    </source>
</reference>
<evidence type="ECO:0000256" key="1">
    <source>
        <dbReference type="SAM" id="SignalP"/>
    </source>
</evidence>
<evidence type="ECO:0000259" key="2">
    <source>
        <dbReference type="Pfam" id="PF13454"/>
    </source>
</evidence>
<protein>
    <submittedName>
        <fullName evidence="3">FAD/NAD(P)-binding protein</fullName>
    </submittedName>
</protein>
<evidence type="ECO:0000313" key="3">
    <source>
        <dbReference type="EMBL" id="QNP51009.1"/>
    </source>
</evidence>
<gene>
    <name evidence="3" type="ORF">H9L05_12805</name>
</gene>
<dbReference type="InterPro" id="IPR036188">
    <property type="entry name" value="FAD/NAD-bd_sf"/>
</dbReference>
<dbReference type="Proteomes" id="UP000516093">
    <property type="component" value="Chromosome"/>
</dbReference>
<keyword evidence="4" id="KW-1185">Reference proteome</keyword>
<feature type="signal peptide" evidence="1">
    <location>
        <begin position="1"/>
        <end position="26"/>
    </location>
</feature>
<dbReference type="InterPro" id="IPR052189">
    <property type="entry name" value="L-asp_N-monooxygenase_NS-form"/>
</dbReference>
<dbReference type="AlphaFoldDB" id="A0A7H0GRU3"/>
<name>A0A7H0GRU3_9BACT</name>
<evidence type="ECO:0000313" key="4">
    <source>
        <dbReference type="Proteomes" id="UP000516093"/>
    </source>
</evidence>
<dbReference type="KEGG" id="hqi:H9L05_12805"/>